<dbReference type="SUPFAM" id="SSF53822">
    <property type="entry name" value="Periplasmic binding protein-like I"/>
    <property type="match status" value="1"/>
</dbReference>
<feature type="domain" description="HTH lacI-type" evidence="5">
    <location>
        <begin position="7"/>
        <end position="61"/>
    </location>
</feature>
<evidence type="ECO:0000313" key="6">
    <source>
        <dbReference type="EMBL" id="OUK05597.1"/>
    </source>
</evidence>
<dbReference type="CDD" id="cd06291">
    <property type="entry name" value="PBP1_Qymf-like"/>
    <property type="match status" value="1"/>
</dbReference>
<dbReference type="PROSITE" id="PS00356">
    <property type="entry name" value="HTH_LACI_1"/>
    <property type="match status" value="1"/>
</dbReference>
<comment type="caution">
    <text evidence="6">The sequence shown here is derived from an EMBL/GenBank/DDBJ whole genome shotgun (WGS) entry which is preliminary data.</text>
</comment>
<dbReference type="PROSITE" id="PS50932">
    <property type="entry name" value="HTH_LACI_2"/>
    <property type="match status" value="1"/>
</dbReference>
<dbReference type="EMBL" id="MUIZ01000001">
    <property type="protein sequence ID" value="OUK05597.1"/>
    <property type="molecule type" value="Genomic_DNA"/>
</dbReference>
<organism evidence="6 7">
    <name type="scientific">Lactococcus petauri</name>
    <dbReference type="NCBI Taxonomy" id="1940789"/>
    <lineage>
        <taxon>Bacteria</taxon>
        <taxon>Bacillati</taxon>
        <taxon>Bacillota</taxon>
        <taxon>Bacilli</taxon>
        <taxon>Lactobacillales</taxon>
        <taxon>Streptococcaceae</taxon>
        <taxon>Lactococcus</taxon>
    </lineage>
</organism>
<gene>
    <name evidence="6" type="ORF">BZZ03_02435</name>
</gene>
<dbReference type="GO" id="GO:0000976">
    <property type="term" value="F:transcription cis-regulatory region binding"/>
    <property type="evidence" value="ECO:0007669"/>
    <property type="project" value="TreeGrafter"/>
</dbReference>
<reference evidence="6 7" key="1">
    <citation type="submission" date="2017-02" db="EMBL/GenBank/DDBJ databases">
        <authorList>
            <person name="Peterson S.W."/>
        </authorList>
    </citation>
    <scope>NUCLEOTIDE SEQUENCE [LARGE SCALE GENOMIC DNA]</scope>
    <source>
        <strain evidence="6">159469</strain>
    </source>
</reference>
<dbReference type="PANTHER" id="PTHR30146">
    <property type="entry name" value="LACI-RELATED TRANSCRIPTIONAL REPRESSOR"/>
    <property type="match status" value="1"/>
</dbReference>
<keyword evidence="3" id="KW-0238">DNA-binding</keyword>
<proteinExistence type="predicted"/>
<keyword evidence="1" id="KW-0678">Repressor</keyword>
<sequence>MGTELVVKLEDVAKKAGVSLTTASRVINNKGYLSDTTIAKVEAAMRDLHYVPNAAARSLQGKSLKLIGLVFPNIQNVFYAELIEKIEQALFRRGYKAMLATTEHDERKERDYLTLLLSNQVDGIIYGSHNLSTNDYTAIHAPIVSFDRILTAQTTIVSSDNLQGGRLATETLIKNGNKKIAIFTGSDNTNSPTRLRREGYLSVMKKHDLEPHVIKIPTSLTFLNKKEEIKRILKKSDFDGIFCTDDLTALLVKNLAAAMNKDISIIGFDGTEFIREYHPDLTTVKQPITDLAELLVDLVIRKIQGETVENSYKLPITLHQGRKPFEEE</sequence>
<evidence type="ECO:0000256" key="1">
    <source>
        <dbReference type="ARBA" id="ARBA00022491"/>
    </source>
</evidence>
<dbReference type="InterPro" id="IPR028082">
    <property type="entry name" value="Peripla_BP_I"/>
</dbReference>
<dbReference type="Gene3D" id="3.40.50.2300">
    <property type="match status" value="2"/>
</dbReference>
<dbReference type="InterPro" id="IPR046335">
    <property type="entry name" value="LacI/GalR-like_sensor"/>
</dbReference>
<dbReference type="Gene3D" id="1.10.260.40">
    <property type="entry name" value="lambda repressor-like DNA-binding domains"/>
    <property type="match status" value="1"/>
</dbReference>
<dbReference type="AlphaFoldDB" id="A0A252CGC0"/>
<evidence type="ECO:0000256" key="4">
    <source>
        <dbReference type="ARBA" id="ARBA00023163"/>
    </source>
</evidence>
<dbReference type="GO" id="GO:0003700">
    <property type="term" value="F:DNA-binding transcription factor activity"/>
    <property type="evidence" value="ECO:0007669"/>
    <property type="project" value="TreeGrafter"/>
</dbReference>
<dbReference type="SUPFAM" id="SSF47413">
    <property type="entry name" value="lambda repressor-like DNA-binding domains"/>
    <property type="match status" value="1"/>
</dbReference>
<dbReference type="InterPro" id="IPR000843">
    <property type="entry name" value="HTH_LacI"/>
</dbReference>
<evidence type="ECO:0000256" key="3">
    <source>
        <dbReference type="ARBA" id="ARBA00023125"/>
    </source>
</evidence>
<accession>A0A252CGC0</accession>
<keyword evidence="4" id="KW-0804">Transcription</keyword>
<evidence type="ECO:0000256" key="2">
    <source>
        <dbReference type="ARBA" id="ARBA00023015"/>
    </source>
</evidence>
<dbReference type="Proteomes" id="UP000194606">
    <property type="component" value="Unassembled WGS sequence"/>
</dbReference>
<name>A0A252CGC0_9LACT</name>
<keyword evidence="2" id="KW-0805">Transcription regulation</keyword>
<dbReference type="CDD" id="cd01392">
    <property type="entry name" value="HTH_LacI"/>
    <property type="match status" value="1"/>
</dbReference>
<dbReference type="PRINTS" id="PR00036">
    <property type="entry name" value="HTHLACI"/>
</dbReference>
<evidence type="ECO:0000313" key="7">
    <source>
        <dbReference type="Proteomes" id="UP000194606"/>
    </source>
</evidence>
<dbReference type="SMART" id="SM00354">
    <property type="entry name" value="HTH_LACI"/>
    <property type="match status" value="1"/>
</dbReference>
<protein>
    <submittedName>
        <fullName evidence="6">LacI family transcriptional regulator</fullName>
    </submittedName>
</protein>
<dbReference type="InterPro" id="IPR010982">
    <property type="entry name" value="Lambda_DNA-bd_dom_sf"/>
</dbReference>
<evidence type="ECO:0000259" key="5">
    <source>
        <dbReference type="PROSITE" id="PS50932"/>
    </source>
</evidence>
<dbReference type="Pfam" id="PF00356">
    <property type="entry name" value="LacI"/>
    <property type="match status" value="1"/>
</dbReference>
<dbReference type="Pfam" id="PF13377">
    <property type="entry name" value="Peripla_BP_3"/>
    <property type="match status" value="1"/>
</dbReference>
<dbReference type="PANTHER" id="PTHR30146:SF95">
    <property type="entry name" value="RIBOSE OPERON REPRESSOR"/>
    <property type="match status" value="1"/>
</dbReference>